<reference evidence="1 2" key="1">
    <citation type="journal article" date="2010" name="Nature">
        <title>Genome sequence of the palaeopolyploid soybean.</title>
        <authorList>
            <person name="Schmutz J."/>
            <person name="Cannon S.B."/>
            <person name="Schlueter J."/>
            <person name="Ma J."/>
            <person name="Mitros T."/>
            <person name="Nelson W."/>
            <person name="Hyten D.L."/>
            <person name="Song Q."/>
            <person name="Thelen J.J."/>
            <person name="Cheng J."/>
            <person name="Xu D."/>
            <person name="Hellsten U."/>
            <person name="May G.D."/>
            <person name="Yu Y."/>
            <person name="Sakurai T."/>
            <person name="Umezawa T."/>
            <person name="Bhattacharyya M.K."/>
            <person name="Sandhu D."/>
            <person name="Valliyodan B."/>
            <person name="Lindquist E."/>
            <person name="Peto M."/>
            <person name="Grant D."/>
            <person name="Shu S."/>
            <person name="Goodstein D."/>
            <person name="Barry K."/>
            <person name="Futrell-Griggs M."/>
            <person name="Abernathy B."/>
            <person name="Du J."/>
            <person name="Tian Z."/>
            <person name="Zhu L."/>
            <person name="Gill N."/>
            <person name="Joshi T."/>
            <person name="Libault M."/>
            <person name="Sethuraman A."/>
            <person name="Zhang X.-C."/>
            <person name="Shinozaki K."/>
            <person name="Nguyen H.T."/>
            <person name="Wing R.A."/>
            <person name="Cregan P."/>
            <person name="Specht J."/>
            <person name="Grimwood J."/>
            <person name="Rokhsar D."/>
            <person name="Stacey G."/>
            <person name="Shoemaker R.C."/>
            <person name="Jackson S.A."/>
        </authorList>
    </citation>
    <scope>NUCLEOTIDE SEQUENCE [LARGE SCALE GENOMIC DNA]</scope>
    <source>
        <strain evidence="2">cv. Williams 82</strain>
        <tissue evidence="1">Callus</tissue>
    </source>
</reference>
<organism evidence="1">
    <name type="scientific">Glycine max</name>
    <name type="common">Soybean</name>
    <name type="synonym">Glycine hispida</name>
    <dbReference type="NCBI Taxonomy" id="3847"/>
    <lineage>
        <taxon>Eukaryota</taxon>
        <taxon>Viridiplantae</taxon>
        <taxon>Streptophyta</taxon>
        <taxon>Embryophyta</taxon>
        <taxon>Tracheophyta</taxon>
        <taxon>Spermatophyta</taxon>
        <taxon>Magnoliopsida</taxon>
        <taxon>eudicotyledons</taxon>
        <taxon>Gunneridae</taxon>
        <taxon>Pentapetalae</taxon>
        <taxon>rosids</taxon>
        <taxon>fabids</taxon>
        <taxon>Fabales</taxon>
        <taxon>Fabaceae</taxon>
        <taxon>Papilionoideae</taxon>
        <taxon>50 kb inversion clade</taxon>
        <taxon>NPAAA clade</taxon>
        <taxon>indigoferoid/millettioid clade</taxon>
        <taxon>Phaseoleae</taxon>
        <taxon>Glycine</taxon>
        <taxon>Glycine subgen. Soja</taxon>
    </lineage>
</organism>
<evidence type="ECO:0000313" key="2">
    <source>
        <dbReference type="EnsemblPlants" id="KRH60133"/>
    </source>
</evidence>
<dbReference type="Proteomes" id="UP000008827">
    <property type="component" value="Chromosome 5"/>
</dbReference>
<name>A0A0R0K625_SOYBN</name>
<dbReference type="EnsemblPlants" id="KRH60133">
    <property type="protein sequence ID" value="KRH60133"/>
    <property type="gene ID" value="GLYMA_05G222100"/>
</dbReference>
<dbReference type="AlphaFoldDB" id="A0A0R0K625"/>
<evidence type="ECO:0000313" key="1">
    <source>
        <dbReference type="EMBL" id="KRH60133.1"/>
    </source>
</evidence>
<protein>
    <submittedName>
        <fullName evidence="1 2">Uncharacterized protein</fullName>
    </submittedName>
</protein>
<gene>
    <name evidence="1" type="ORF">GLYMA_05G222100</name>
</gene>
<reference evidence="1" key="3">
    <citation type="submission" date="2018-07" db="EMBL/GenBank/DDBJ databases">
        <title>WGS assembly of Glycine max.</title>
        <authorList>
            <person name="Schmutz J."/>
            <person name="Cannon S."/>
            <person name="Schlueter J."/>
            <person name="Ma J."/>
            <person name="Mitros T."/>
            <person name="Nelson W."/>
            <person name="Hyten D."/>
            <person name="Song Q."/>
            <person name="Thelen J."/>
            <person name="Cheng J."/>
            <person name="Xu D."/>
            <person name="Hellsten U."/>
            <person name="May G."/>
            <person name="Yu Y."/>
            <person name="Sakurai T."/>
            <person name="Umezawa T."/>
            <person name="Bhattacharyya M."/>
            <person name="Sandhu D."/>
            <person name="Valliyodan B."/>
            <person name="Lindquist E."/>
            <person name="Peto M."/>
            <person name="Grant D."/>
            <person name="Shu S."/>
            <person name="Goodstein D."/>
            <person name="Barry K."/>
            <person name="Futrell-Griggs M."/>
            <person name="Abernathy B."/>
            <person name="Du J."/>
            <person name="Tian Z."/>
            <person name="Zhu L."/>
            <person name="Gill N."/>
            <person name="Joshi T."/>
            <person name="Libault M."/>
            <person name="Sethuraman A."/>
            <person name="Zhang X."/>
            <person name="Shinozaki K."/>
            <person name="Nguyen H."/>
            <person name="Wing R."/>
            <person name="Cregan P."/>
            <person name="Specht J."/>
            <person name="Grimwood J."/>
            <person name="Rokhsar D."/>
            <person name="Stacey G."/>
            <person name="Shoemaker R."/>
            <person name="Jackson S."/>
        </authorList>
    </citation>
    <scope>NUCLEOTIDE SEQUENCE</scope>
    <source>
        <tissue evidence="1">Callus</tissue>
    </source>
</reference>
<reference evidence="2" key="2">
    <citation type="submission" date="2018-02" db="UniProtKB">
        <authorList>
            <consortium name="EnsemblPlants"/>
        </authorList>
    </citation>
    <scope>IDENTIFICATION</scope>
    <source>
        <strain evidence="2">Williams 82</strain>
    </source>
</reference>
<accession>A0A0R0K625</accession>
<dbReference type="Gramene" id="KRH60133">
    <property type="protein sequence ID" value="KRH60133"/>
    <property type="gene ID" value="GLYMA_05G222100"/>
</dbReference>
<sequence>MMKLQVTCYYNTNPPIFLSELCQLLIFLSSLPYLSVGTVVSHINQSLKAKPPFINLSFLSTFSSFHKNGSIPVIQVGTPVLFLHLCPQLVNIPVSPST</sequence>
<evidence type="ECO:0000313" key="3">
    <source>
        <dbReference type="Proteomes" id="UP000008827"/>
    </source>
</evidence>
<dbReference type="InParanoid" id="A0A0R0K625"/>
<keyword evidence="3" id="KW-1185">Reference proteome</keyword>
<proteinExistence type="predicted"/>
<dbReference type="EMBL" id="CM000838">
    <property type="protein sequence ID" value="KRH60133.1"/>
    <property type="molecule type" value="Genomic_DNA"/>
</dbReference>